<proteinExistence type="inferred from homology"/>
<evidence type="ECO:0000259" key="7">
    <source>
        <dbReference type="SMART" id="SM01069"/>
    </source>
</evidence>
<dbReference type="GO" id="GO:0031072">
    <property type="term" value="F:heat shock protein binding"/>
    <property type="evidence" value="ECO:0007669"/>
    <property type="project" value="TreeGrafter"/>
</dbReference>
<feature type="region of interest" description="Disordered" evidence="6">
    <location>
        <begin position="177"/>
        <end position="249"/>
    </location>
</feature>
<evidence type="ECO:0000313" key="11">
    <source>
        <dbReference type="Proteomes" id="UP000038830"/>
    </source>
</evidence>
<gene>
    <name evidence="10" type="ORF">BN1211_3674</name>
</gene>
<dbReference type="GO" id="GO:0051087">
    <property type="term" value="F:protein-folding chaperone binding"/>
    <property type="evidence" value="ECO:0007669"/>
    <property type="project" value="TreeGrafter"/>
</dbReference>
<feature type="domain" description="Cdc37 N-terminal" evidence="9">
    <location>
        <begin position="2"/>
        <end position="180"/>
    </location>
</feature>
<dbReference type="EMBL" id="CDQK01000004">
    <property type="protein sequence ID" value="CEP23154.1"/>
    <property type="molecule type" value="Genomic_DNA"/>
</dbReference>
<dbReference type="GO" id="GO:0006457">
    <property type="term" value="P:protein folding"/>
    <property type="evidence" value="ECO:0007669"/>
    <property type="project" value="TreeGrafter"/>
</dbReference>
<evidence type="ECO:0000256" key="1">
    <source>
        <dbReference type="ARBA" id="ARBA00004496"/>
    </source>
</evidence>
<evidence type="ECO:0000259" key="8">
    <source>
        <dbReference type="SMART" id="SM01070"/>
    </source>
</evidence>
<dbReference type="Pfam" id="PF08565">
    <property type="entry name" value="CDC37_M"/>
    <property type="match status" value="1"/>
</dbReference>
<feature type="domain" description="Cdc37 Hsp90 binding" evidence="8">
    <location>
        <begin position="183"/>
        <end position="384"/>
    </location>
</feature>
<sequence>MPIDYSKWDKIELSDDSDVEVHPNVDKRSFIRWRQQDIHQKRDERNREIALLETQVPMYEELNRRVGILLAKCDDSVLANYQQVCDFLSKTFDSSKPPGVEEDAPTYNEMIEDLFTDIKGKLETASLDPNDGKLVREQVANHTKKIEDVLSTQRDKLQTLYKERELHISSEDMHTGWDRSFLNKDSDVKKPEQPKAQTVSEGSTTGSASAASSTSTTTKATTTSTSTSSSTPVTKSVSQKHNELSSCTESDEEALAKYSEIPYENLVQIRDFLKTHTNIITQANKDSLLMSAFDSEFDDDHAKTKRIVGVSILLQYVLDVLNFKKIEQKPQIQQVVQQLFDKMMGSGQQQVMSSFQQELASTFDHIQTRCKVLRQEQLESGELEGTEEIQLKSLDDDTTLVVNLPDAESSDPTEQKRVELFKSLPERMQQALQTGTLDEVNNVFHGMPIEEAEHILEIFDEADIIGVRALVENESDWEQLKGEYEQNLAVEDHQHQPVLEELPEEGTSIIPTSDIVD</sequence>
<organism evidence="10 11">
    <name type="scientific">Cyberlindnera jadinii (strain ATCC 18201 / CBS 1600 / BCRC 20928 / JCM 3617 / NBRC 0987 / NRRL Y-1542)</name>
    <name type="common">Torula yeast</name>
    <name type="synonym">Candida utilis</name>
    <dbReference type="NCBI Taxonomy" id="983966"/>
    <lineage>
        <taxon>Eukaryota</taxon>
        <taxon>Fungi</taxon>
        <taxon>Dikarya</taxon>
        <taxon>Ascomycota</taxon>
        <taxon>Saccharomycotina</taxon>
        <taxon>Saccharomycetes</taxon>
        <taxon>Phaffomycetales</taxon>
        <taxon>Phaffomycetaceae</taxon>
        <taxon>Cyberlindnera</taxon>
    </lineage>
</organism>
<dbReference type="SMART" id="SM01070">
    <property type="entry name" value="CDC37_M"/>
    <property type="match status" value="1"/>
</dbReference>
<evidence type="ECO:0000256" key="4">
    <source>
        <dbReference type="ARBA" id="ARBA00023186"/>
    </source>
</evidence>
<dbReference type="PANTHER" id="PTHR12800:SF4">
    <property type="entry name" value="HSP90 CO-CHAPERONE CDC37"/>
    <property type="match status" value="1"/>
</dbReference>
<name>A0A0H5CF02_CYBJN</name>
<dbReference type="GO" id="GO:0019901">
    <property type="term" value="F:protein kinase binding"/>
    <property type="evidence" value="ECO:0007669"/>
    <property type="project" value="InterPro"/>
</dbReference>
<protein>
    <recommendedName>
        <fullName evidence="5">Hsp90 chaperone protein kinase-targeting subunit</fullName>
    </recommendedName>
</protein>
<dbReference type="InterPro" id="IPR013855">
    <property type="entry name" value="Cdc37_N_dom"/>
</dbReference>
<dbReference type="Pfam" id="PF03234">
    <property type="entry name" value="CDC37_N"/>
    <property type="match status" value="1"/>
</dbReference>
<dbReference type="Pfam" id="PF08564">
    <property type="entry name" value="CDC37_C"/>
    <property type="match status" value="1"/>
</dbReference>
<evidence type="ECO:0000256" key="3">
    <source>
        <dbReference type="ARBA" id="ARBA00022490"/>
    </source>
</evidence>
<evidence type="ECO:0000256" key="2">
    <source>
        <dbReference type="ARBA" id="ARBA00006222"/>
    </source>
</evidence>
<dbReference type="Proteomes" id="UP000038830">
    <property type="component" value="Unassembled WGS sequence"/>
</dbReference>
<evidence type="ECO:0000256" key="6">
    <source>
        <dbReference type="SAM" id="MobiDB-lite"/>
    </source>
</evidence>
<dbReference type="GO" id="GO:0005737">
    <property type="term" value="C:cytoplasm"/>
    <property type="evidence" value="ECO:0007669"/>
    <property type="project" value="UniProtKB-SubCell"/>
</dbReference>
<dbReference type="PANTHER" id="PTHR12800">
    <property type="entry name" value="CDC37-RELATED"/>
    <property type="match status" value="1"/>
</dbReference>
<dbReference type="SUPFAM" id="SSF101391">
    <property type="entry name" value="Hsp90 co-chaperone CDC37"/>
    <property type="match status" value="1"/>
</dbReference>
<reference evidence="11" key="1">
    <citation type="journal article" date="2015" name="J. Biotechnol.">
        <title>The structure of the Cyberlindnera jadinii genome and its relation to Candida utilis analyzed by the occurrence of single nucleotide polymorphisms.</title>
        <authorList>
            <person name="Rupp O."/>
            <person name="Brinkrolf K."/>
            <person name="Buerth C."/>
            <person name="Kunigo M."/>
            <person name="Schneider J."/>
            <person name="Jaenicke S."/>
            <person name="Goesmann A."/>
            <person name="Puehler A."/>
            <person name="Jaeger K.-E."/>
            <person name="Ernst J.F."/>
        </authorList>
    </citation>
    <scope>NUCLEOTIDE SEQUENCE [LARGE SCALE GENOMIC DNA]</scope>
    <source>
        <strain evidence="11">ATCC 18201 / CBS 1600 / BCRC 20928 / JCM 3617 / NBRC 0987 / NRRL Y-1542</strain>
    </source>
</reference>
<feature type="compositionally biased region" description="Basic and acidic residues" evidence="6">
    <location>
        <begin position="177"/>
        <end position="193"/>
    </location>
</feature>
<feature type="compositionally biased region" description="Low complexity" evidence="6">
    <location>
        <begin position="198"/>
        <end position="237"/>
    </location>
</feature>
<evidence type="ECO:0000313" key="10">
    <source>
        <dbReference type="EMBL" id="CEP23154.1"/>
    </source>
</evidence>
<feature type="domain" description="Cdc37 C-terminal" evidence="7">
    <location>
        <begin position="402"/>
        <end position="501"/>
    </location>
</feature>
<dbReference type="Gene3D" id="1.20.58.610">
    <property type="entry name" value="Cdc37, Hsp90 binding domain"/>
    <property type="match status" value="1"/>
</dbReference>
<dbReference type="InterPro" id="IPR004918">
    <property type="entry name" value="Cdc37"/>
</dbReference>
<dbReference type="SMART" id="SM01069">
    <property type="entry name" value="CDC37_C"/>
    <property type="match status" value="1"/>
</dbReference>
<evidence type="ECO:0000259" key="9">
    <source>
        <dbReference type="SMART" id="SM01071"/>
    </source>
</evidence>
<dbReference type="GO" id="GO:0051082">
    <property type="term" value="F:unfolded protein binding"/>
    <property type="evidence" value="ECO:0007669"/>
    <property type="project" value="TreeGrafter"/>
</dbReference>
<comment type="subcellular location">
    <subcellularLocation>
        <location evidence="1">Cytoplasm</location>
    </subcellularLocation>
</comment>
<keyword evidence="3" id="KW-0963">Cytoplasm</keyword>
<dbReference type="AlphaFoldDB" id="A0A0H5CF02"/>
<dbReference type="SMART" id="SM01071">
    <property type="entry name" value="CDC37_N"/>
    <property type="match status" value="1"/>
</dbReference>
<evidence type="ECO:0000256" key="5">
    <source>
        <dbReference type="ARBA" id="ARBA00031396"/>
    </source>
</evidence>
<comment type="similarity">
    <text evidence="2">Belongs to the CDC37 family.</text>
</comment>
<dbReference type="InterPro" id="IPR013873">
    <property type="entry name" value="Cdc37_C"/>
</dbReference>
<dbReference type="InterPro" id="IPR038189">
    <property type="entry name" value="Cdc37_Hsp90-bd_sf"/>
</dbReference>
<keyword evidence="4" id="KW-0143">Chaperone</keyword>
<dbReference type="InterPro" id="IPR013874">
    <property type="entry name" value="Cdc37_Hsp90-bd"/>
</dbReference>
<dbReference type="GO" id="GO:0050821">
    <property type="term" value="P:protein stabilization"/>
    <property type="evidence" value="ECO:0007669"/>
    <property type="project" value="TreeGrafter"/>
</dbReference>
<accession>A0A0H5CF02</accession>